<reference evidence="1 2" key="1">
    <citation type="submission" date="2016-12" db="EMBL/GenBank/DDBJ databases">
        <title>The draft genome sequence of Actinophytocola sp. 11-183.</title>
        <authorList>
            <person name="Wang W."/>
            <person name="Yuan L."/>
        </authorList>
    </citation>
    <scope>NUCLEOTIDE SEQUENCE [LARGE SCALE GENOMIC DNA]</scope>
    <source>
        <strain evidence="1 2">11-183</strain>
    </source>
</reference>
<organism evidence="1 2">
    <name type="scientific">Actinophytocola xanthii</name>
    <dbReference type="NCBI Taxonomy" id="1912961"/>
    <lineage>
        <taxon>Bacteria</taxon>
        <taxon>Bacillati</taxon>
        <taxon>Actinomycetota</taxon>
        <taxon>Actinomycetes</taxon>
        <taxon>Pseudonocardiales</taxon>
        <taxon>Pseudonocardiaceae</taxon>
    </lineage>
</organism>
<dbReference type="OrthoDB" id="157538at2"/>
<evidence type="ECO:0000313" key="2">
    <source>
        <dbReference type="Proteomes" id="UP000185596"/>
    </source>
</evidence>
<dbReference type="AlphaFoldDB" id="A0A1Q8CPX4"/>
<gene>
    <name evidence="1" type="ORF">BU204_16200</name>
</gene>
<keyword evidence="2" id="KW-1185">Reference proteome</keyword>
<dbReference type="Proteomes" id="UP000185596">
    <property type="component" value="Unassembled WGS sequence"/>
</dbReference>
<dbReference type="EMBL" id="MSIE01000029">
    <property type="protein sequence ID" value="OLF16398.1"/>
    <property type="molecule type" value="Genomic_DNA"/>
</dbReference>
<comment type="caution">
    <text evidence="1">The sequence shown here is derived from an EMBL/GenBank/DDBJ whole genome shotgun (WGS) entry which is preliminary data.</text>
</comment>
<dbReference type="RefSeq" id="WP_075126520.1">
    <property type="nucleotide sequence ID" value="NZ_MSIE01000029.1"/>
</dbReference>
<protein>
    <submittedName>
        <fullName evidence="1">Uncharacterized protein</fullName>
    </submittedName>
</protein>
<sequence>MYEFDEDGRSLGELRQVRREGAEFAVDGEALAVQRERSKRFLLTGPGGTVATADRETHRRWVVTTKTGRLELVRPSFWRSAWELHRGGAPVGRIEPEGWLNTTSHADLPADLPLAVRVFLYYVVLVQWERANAAAAAS</sequence>
<accession>A0A1Q8CPX4</accession>
<name>A0A1Q8CPX4_9PSEU</name>
<evidence type="ECO:0000313" key="1">
    <source>
        <dbReference type="EMBL" id="OLF16398.1"/>
    </source>
</evidence>
<proteinExistence type="predicted"/>